<keyword evidence="5" id="KW-0812">Transmembrane</keyword>
<keyword evidence="2" id="KW-0285">Flavoprotein</keyword>
<dbReference type="PRINTS" id="PR00420">
    <property type="entry name" value="RNGMNOXGNASE"/>
</dbReference>
<keyword evidence="5" id="KW-0472">Membrane</keyword>
<evidence type="ECO:0000256" key="4">
    <source>
        <dbReference type="ARBA" id="ARBA00023002"/>
    </source>
</evidence>
<keyword evidence="4" id="KW-0560">Oxidoreductase</keyword>
<keyword evidence="3" id="KW-0274">FAD</keyword>
<keyword evidence="8" id="KW-1185">Reference proteome</keyword>
<feature type="domain" description="FAD-binding" evidence="6">
    <location>
        <begin position="9"/>
        <end position="382"/>
    </location>
</feature>
<keyword evidence="5" id="KW-1133">Transmembrane helix</keyword>
<proteinExistence type="inferred from homology"/>
<dbReference type="InterPro" id="IPR050562">
    <property type="entry name" value="FAD_mOase_fung"/>
</dbReference>
<evidence type="ECO:0000256" key="5">
    <source>
        <dbReference type="SAM" id="Phobius"/>
    </source>
</evidence>
<dbReference type="OrthoDB" id="655030at2759"/>
<dbReference type="InterPro" id="IPR002938">
    <property type="entry name" value="FAD-bd"/>
</dbReference>
<accession>A0A9P6LYK0</accession>
<evidence type="ECO:0000259" key="6">
    <source>
        <dbReference type="Pfam" id="PF01494"/>
    </source>
</evidence>
<sequence>MAEEDFKPHVLIVGAGIGGIALAAILERAQIPYAIYERASSVKFLGSAIALGPGAMPFFDQLGVLDQILARSKIIGPNSTWNEQLELQTSLPFGVTKEEFGYEGVIIARPALHNILLSQIPLEKIYFNKRVLSHYETDDLVVIRTSDGKEHHGHILVGADGAYSGVRQSLYEKLEKEHRLPRSDKDTLKASVVCLVGQTRPLDPAIHPALDERNTRFDTVIGDKGPYFWVTFTTADKTICWVTLMLLDEATAKEHSAFRNSEWGPEAAESMAKQVRDFPIPCGEYKTMGDLIDLTPKELLSKVMLEEKLFKTWFGGRTVLLGDACHKMTPNAGLGATTAIHDAIVLANYLNTLRTNDAKTITPLFQQYQDERAPLAKDAVAASAVMAKLIGKQTTKDPVDHPINEVFR</sequence>
<evidence type="ECO:0000256" key="2">
    <source>
        <dbReference type="ARBA" id="ARBA00022630"/>
    </source>
</evidence>
<dbReference type="EMBL" id="JAAAHW010006988">
    <property type="protein sequence ID" value="KAF9952418.1"/>
    <property type="molecule type" value="Genomic_DNA"/>
</dbReference>
<comment type="similarity">
    <text evidence="1">Belongs to the paxM FAD-dependent monooxygenase family.</text>
</comment>
<evidence type="ECO:0000313" key="8">
    <source>
        <dbReference type="Proteomes" id="UP000749646"/>
    </source>
</evidence>
<protein>
    <recommendedName>
        <fullName evidence="6">FAD-binding domain-containing protein</fullName>
    </recommendedName>
</protein>
<dbReference type="AlphaFoldDB" id="A0A9P6LYK0"/>
<evidence type="ECO:0000313" key="7">
    <source>
        <dbReference type="EMBL" id="KAF9952418.1"/>
    </source>
</evidence>
<feature type="transmembrane region" description="Helical" evidence="5">
    <location>
        <begin position="6"/>
        <end position="26"/>
    </location>
</feature>
<evidence type="ECO:0000256" key="3">
    <source>
        <dbReference type="ARBA" id="ARBA00022827"/>
    </source>
</evidence>
<dbReference type="PANTHER" id="PTHR47356">
    <property type="entry name" value="FAD-DEPENDENT MONOOXYGENASE ASQG-RELATED"/>
    <property type="match status" value="1"/>
</dbReference>
<gene>
    <name evidence="7" type="ORF">BGZ65_005265</name>
</gene>
<organism evidence="7 8">
    <name type="scientific">Modicella reniformis</name>
    <dbReference type="NCBI Taxonomy" id="1440133"/>
    <lineage>
        <taxon>Eukaryota</taxon>
        <taxon>Fungi</taxon>
        <taxon>Fungi incertae sedis</taxon>
        <taxon>Mucoromycota</taxon>
        <taxon>Mortierellomycotina</taxon>
        <taxon>Mortierellomycetes</taxon>
        <taxon>Mortierellales</taxon>
        <taxon>Mortierellaceae</taxon>
        <taxon>Modicella</taxon>
    </lineage>
</organism>
<dbReference type="GO" id="GO:0071949">
    <property type="term" value="F:FAD binding"/>
    <property type="evidence" value="ECO:0007669"/>
    <property type="project" value="InterPro"/>
</dbReference>
<comment type="caution">
    <text evidence="7">The sequence shown here is derived from an EMBL/GenBank/DDBJ whole genome shotgun (WGS) entry which is preliminary data.</text>
</comment>
<dbReference type="InterPro" id="IPR036188">
    <property type="entry name" value="FAD/NAD-bd_sf"/>
</dbReference>
<name>A0A9P6LYK0_9FUNG</name>
<reference evidence="7" key="1">
    <citation type="journal article" date="2020" name="Fungal Divers.">
        <title>Resolving the Mortierellaceae phylogeny through synthesis of multi-gene phylogenetics and phylogenomics.</title>
        <authorList>
            <person name="Vandepol N."/>
            <person name="Liber J."/>
            <person name="Desiro A."/>
            <person name="Na H."/>
            <person name="Kennedy M."/>
            <person name="Barry K."/>
            <person name="Grigoriev I.V."/>
            <person name="Miller A.N."/>
            <person name="O'Donnell K."/>
            <person name="Stajich J.E."/>
            <person name="Bonito G."/>
        </authorList>
    </citation>
    <scope>NUCLEOTIDE SEQUENCE</scope>
    <source>
        <strain evidence="7">MES-2147</strain>
    </source>
</reference>
<dbReference type="Gene3D" id="3.50.50.60">
    <property type="entry name" value="FAD/NAD(P)-binding domain"/>
    <property type="match status" value="1"/>
</dbReference>
<dbReference type="Pfam" id="PF01494">
    <property type="entry name" value="FAD_binding_3"/>
    <property type="match status" value="1"/>
</dbReference>
<evidence type="ECO:0000256" key="1">
    <source>
        <dbReference type="ARBA" id="ARBA00007992"/>
    </source>
</evidence>
<dbReference type="SUPFAM" id="SSF51905">
    <property type="entry name" value="FAD/NAD(P)-binding domain"/>
    <property type="match status" value="1"/>
</dbReference>
<dbReference type="PANTHER" id="PTHR47356:SF2">
    <property type="entry name" value="FAD-BINDING DOMAIN-CONTAINING PROTEIN-RELATED"/>
    <property type="match status" value="1"/>
</dbReference>
<dbReference type="Proteomes" id="UP000749646">
    <property type="component" value="Unassembled WGS sequence"/>
</dbReference>
<dbReference type="GO" id="GO:0004497">
    <property type="term" value="F:monooxygenase activity"/>
    <property type="evidence" value="ECO:0007669"/>
    <property type="project" value="InterPro"/>
</dbReference>